<dbReference type="CDD" id="cd05291">
    <property type="entry name" value="HicDH_like"/>
    <property type="match status" value="1"/>
</dbReference>
<dbReference type="PANTHER" id="PTHR43128">
    <property type="entry name" value="L-2-HYDROXYCARBOXYLATE DEHYDROGENASE (NAD(P)(+))"/>
    <property type="match status" value="1"/>
</dbReference>
<comment type="activity regulation">
    <text evidence="9">Allosterically activated by fructose 1,6-bisphosphate (FBP).</text>
</comment>
<comment type="function">
    <text evidence="9">Catalyzes the conversion of lactate to pyruvate.</text>
</comment>
<dbReference type="NCBIfam" id="TIGR01771">
    <property type="entry name" value="L-LDH-NAD"/>
    <property type="match status" value="1"/>
</dbReference>
<dbReference type="InterPro" id="IPR018177">
    <property type="entry name" value="L-lactate_DH_AS"/>
</dbReference>
<evidence type="ECO:0000259" key="11">
    <source>
        <dbReference type="Pfam" id="PF00056"/>
    </source>
</evidence>
<evidence type="ECO:0000256" key="8">
    <source>
        <dbReference type="ARBA" id="ARBA00049258"/>
    </source>
</evidence>
<feature type="transmembrane region" description="Helical" evidence="10">
    <location>
        <begin position="91"/>
        <end position="110"/>
    </location>
</feature>
<feature type="binding site" evidence="9">
    <location>
        <begin position="236"/>
        <end position="239"/>
    </location>
    <ligand>
        <name>substrate</name>
    </ligand>
</feature>
<proteinExistence type="inferred from homology"/>
<evidence type="ECO:0000313" key="13">
    <source>
        <dbReference type="EMBL" id="KAB1357088.1"/>
    </source>
</evidence>
<dbReference type="PANTHER" id="PTHR43128:SF16">
    <property type="entry name" value="L-LACTATE DEHYDROGENASE"/>
    <property type="match status" value="1"/>
</dbReference>
<evidence type="ECO:0000256" key="5">
    <source>
        <dbReference type="ARBA" id="ARBA00022533"/>
    </source>
</evidence>
<comment type="subunit">
    <text evidence="9">Homotetramer.</text>
</comment>
<dbReference type="InterPro" id="IPR015955">
    <property type="entry name" value="Lactate_DH/Glyco_Ohase_4_C"/>
</dbReference>
<feature type="binding site" evidence="9">
    <location>
        <position position="318"/>
    </location>
    <ligand>
        <name>substrate</name>
    </ligand>
</feature>
<sequence length="401" mass="44767">MRNNRKKKTSEFIRSSSFLYVNKYIINIFPAVTNMTKMEYNNSQKGQTICSIFHKVSMISIVRTFIIRSVKSKRNRLYDQLGEIAMKRHTRKIAIIGTGLVGSSCAYSIVNQGICEELLLIDINHERAVGEAMDLSHCINFTNTRTKVYAGSYEDCKDMDIVIITAGPAPKPGQSRLDTLGASAKIMESVVGGVMESGFDGIFLLASNPVDIITYEVWKLSGLPRNRVIGTGTSLDSSRLRTILSEMLHVDPRSIHGYSLGEHGDSQMVAWSHVTVGGKPILQILEEQKERFGEIDLDEIVEKTAKAGWEIYKRKGTTYYGIGNSLAYIASSIFNDDHRVIAVSAILDGEYGEYDICTGVPAIITRDGIREVVELNLTEDEESRFAKSNDILRDYMKTIGY</sequence>
<dbReference type="SUPFAM" id="SSF51735">
    <property type="entry name" value="NAD(P)-binding Rossmann-fold domains"/>
    <property type="match status" value="1"/>
</dbReference>
<dbReference type="Pfam" id="PF02866">
    <property type="entry name" value="Ldh_1_C"/>
    <property type="match status" value="1"/>
</dbReference>
<dbReference type="EMBL" id="VLPO01000011">
    <property type="protein sequence ID" value="KAB1357088.1"/>
    <property type="molecule type" value="Genomic_DNA"/>
</dbReference>
<dbReference type="GO" id="GO:0006089">
    <property type="term" value="P:lactate metabolic process"/>
    <property type="evidence" value="ECO:0007669"/>
    <property type="project" value="TreeGrafter"/>
</dbReference>
<comment type="subcellular location">
    <subcellularLocation>
        <location evidence="9">Cytoplasm</location>
    </subcellularLocation>
</comment>
<feature type="binding site" evidence="9">
    <location>
        <position position="122"/>
    </location>
    <ligand>
        <name>NAD(+)</name>
        <dbReference type="ChEBI" id="CHEBI:57540"/>
    </ligand>
</feature>
<feature type="binding site" evidence="9">
    <location>
        <position position="231"/>
    </location>
    <ligand>
        <name>NAD(+)</name>
        <dbReference type="ChEBI" id="CHEBI:57540"/>
    </ligand>
</feature>
<organism evidence="13">
    <name type="scientific">Bacillus thuringiensis</name>
    <dbReference type="NCBI Taxonomy" id="1428"/>
    <lineage>
        <taxon>Bacteria</taxon>
        <taxon>Bacillati</taxon>
        <taxon>Bacillota</taxon>
        <taxon>Bacilli</taxon>
        <taxon>Bacillales</taxon>
        <taxon>Bacillaceae</taxon>
        <taxon>Bacillus</taxon>
        <taxon>Bacillus cereus group</taxon>
    </lineage>
</organism>
<feature type="domain" description="Lactate/malate dehydrogenase C-terminal" evidence="12">
    <location>
        <begin position="233"/>
        <end position="398"/>
    </location>
</feature>
<dbReference type="InterPro" id="IPR036291">
    <property type="entry name" value="NAD(P)-bd_dom_sf"/>
</dbReference>
<evidence type="ECO:0000256" key="3">
    <source>
        <dbReference type="ARBA" id="ARBA00012967"/>
    </source>
</evidence>
<dbReference type="UniPathway" id="UPA00554">
    <property type="reaction ID" value="UER00611"/>
</dbReference>
<dbReference type="EC" id="1.1.1.27" evidence="3 9"/>
<dbReference type="InterPro" id="IPR011304">
    <property type="entry name" value="L-lactate_DH"/>
</dbReference>
<accession>A0A643MVH3</accession>
<evidence type="ECO:0000256" key="9">
    <source>
        <dbReference type="HAMAP-Rule" id="MF_00488"/>
    </source>
</evidence>
<comment type="similarity">
    <text evidence="2 9">Belongs to the LDH/MDH superfamily. LDH family.</text>
</comment>
<dbReference type="NCBIfam" id="NF000824">
    <property type="entry name" value="PRK00066.1"/>
    <property type="match status" value="1"/>
</dbReference>
<gene>
    <name evidence="9" type="primary">ldh</name>
    <name evidence="13" type="ORF">FPG91_10560</name>
</gene>
<comment type="caution">
    <text evidence="9">Lacks conserved residue(s) required for the propagation of feature annotation.</text>
</comment>
<keyword evidence="6 9" id="KW-0560">Oxidoreductase</keyword>
<comment type="caution">
    <text evidence="13">The sequence shown here is derived from an EMBL/GenBank/DDBJ whole genome shotgun (WGS) entry which is preliminary data.</text>
</comment>
<keyword evidence="10" id="KW-0812">Transmembrane</keyword>
<evidence type="ECO:0000256" key="6">
    <source>
        <dbReference type="ARBA" id="ARBA00023002"/>
    </source>
</evidence>
<feature type="binding site" evidence="9">
    <location>
        <position position="256"/>
    </location>
    <ligand>
        <name>beta-D-fructose 1,6-bisphosphate</name>
        <dbReference type="ChEBI" id="CHEBI:32966"/>
        <note>allosteric activator</note>
    </ligand>
</feature>
<keyword evidence="10" id="KW-0472">Membrane</keyword>
<comment type="pathway">
    <text evidence="1 9">Fermentation; pyruvate fermentation to lactate; (S)-lactate from pyruvate: step 1/1.</text>
</comment>
<feature type="binding site" evidence="9">
    <location>
        <position position="176"/>
    </location>
    <ligand>
        <name>substrate</name>
    </ligand>
</feature>
<dbReference type="InterPro" id="IPR001557">
    <property type="entry name" value="L-lactate/malate_DH"/>
</dbReference>
<feature type="binding site" evidence="9">
    <location>
        <position position="241"/>
    </location>
    <ligand>
        <name>beta-D-fructose 1,6-bisphosphate</name>
        <dbReference type="ChEBI" id="CHEBI:32966"/>
        <note>allosteric activator</note>
    </ligand>
</feature>
<keyword evidence="5 9" id="KW-0021">Allosteric enzyme</keyword>
<feature type="domain" description="Lactate/malate dehydrogenase N-terminal" evidence="11">
    <location>
        <begin position="92"/>
        <end position="230"/>
    </location>
</feature>
<dbReference type="Gene3D" id="3.40.50.720">
    <property type="entry name" value="NAD(P)-binding Rossmann-like Domain"/>
    <property type="match status" value="1"/>
</dbReference>
<evidence type="ECO:0000259" key="12">
    <source>
        <dbReference type="Pfam" id="PF02866"/>
    </source>
</evidence>
<evidence type="ECO:0000256" key="7">
    <source>
        <dbReference type="ARBA" id="ARBA00023027"/>
    </source>
</evidence>
<comment type="catalytic activity">
    <reaction evidence="8 9">
        <text>(S)-lactate + NAD(+) = pyruvate + NADH + H(+)</text>
        <dbReference type="Rhea" id="RHEA:23444"/>
        <dbReference type="ChEBI" id="CHEBI:15361"/>
        <dbReference type="ChEBI" id="CHEBI:15378"/>
        <dbReference type="ChEBI" id="CHEBI:16651"/>
        <dbReference type="ChEBI" id="CHEBI:57540"/>
        <dbReference type="ChEBI" id="CHEBI:57945"/>
        <dbReference type="EC" id="1.1.1.27"/>
    </reaction>
</comment>
<evidence type="ECO:0000256" key="4">
    <source>
        <dbReference type="ARBA" id="ARBA00022490"/>
    </source>
</evidence>
<feature type="binding site" evidence="9">
    <location>
        <position position="127"/>
    </location>
    <ligand>
        <name>NAD(+)</name>
        <dbReference type="ChEBI" id="CHEBI:57540"/>
    </ligand>
</feature>
<dbReference type="FunFam" id="3.90.110.10:FF:000005">
    <property type="entry name" value="L-lactate dehydrogenase"/>
    <property type="match status" value="1"/>
</dbReference>
<dbReference type="FunFam" id="3.40.50.720:FF:000018">
    <property type="entry name" value="Malate dehydrogenase"/>
    <property type="match status" value="1"/>
</dbReference>
<dbReference type="PROSITE" id="PS00064">
    <property type="entry name" value="L_LDH"/>
    <property type="match status" value="1"/>
</dbReference>
<dbReference type="PRINTS" id="PR00086">
    <property type="entry name" value="LLDHDRGNASE"/>
</dbReference>
<keyword evidence="7 9" id="KW-0520">NAD</keyword>
<keyword evidence="10" id="KW-1133">Transmembrane helix</keyword>
<dbReference type="Pfam" id="PF00056">
    <property type="entry name" value="Ldh_1_N"/>
    <property type="match status" value="1"/>
</dbReference>
<evidence type="ECO:0000256" key="2">
    <source>
        <dbReference type="ARBA" id="ARBA00006054"/>
    </source>
</evidence>
<dbReference type="InterPro" id="IPR001236">
    <property type="entry name" value="Lactate/malate_DH_N"/>
</dbReference>
<feature type="binding site" evidence="9">
    <location>
        <position position="189"/>
    </location>
    <ligand>
        <name>NAD(+)</name>
        <dbReference type="ChEBI" id="CHEBI:57540"/>
    </ligand>
</feature>
<dbReference type="GO" id="GO:0005737">
    <property type="term" value="C:cytoplasm"/>
    <property type="evidence" value="ECO:0007669"/>
    <property type="project" value="UniProtKB-SubCell"/>
</dbReference>
<reference evidence="13" key="1">
    <citation type="submission" date="2019-07" db="EMBL/GenBank/DDBJ databases">
        <title>Draft genome sequence of Bacillus thuringiensis strain PT02.</title>
        <authorList>
            <person name="Nguyen H."/>
            <person name="Nguyen L.N."/>
            <person name="Nguyen H.T.T."/>
            <person name="Nguyen D.V."/>
            <person name="Le H.T.T."/>
        </authorList>
    </citation>
    <scope>NUCLEOTIDE SEQUENCE</scope>
    <source>
        <strain evidence="13">PT02</strain>
    </source>
</reference>
<dbReference type="AlphaFoldDB" id="A0A643MVH3"/>
<keyword evidence="4 9" id="KW-0963">Cytoplasm</keyword>
<dbReference type="SUPFAM" id="SSF56327">
    <property type="entry name" value="LDH C-terminal domain-like"/>
    <property type="match status" value="1"/>
</dbReference>
<feature type="active site" description="Proton acceptor" evidence="9">
    <location>
        <position position="263"/>
    </location>
</feature>
<feature type="binding site" evidence="9">
    <location>
        <position position="101"/>
    </location>
    <ligand>
        <name>NAD(+)</name>
        <dbReference type="ChEBI" id="CHEBI:57540"/>
    </ligand>
</feature>
<evidence type="ECO:0000256" key="1">
    <source>
        <dbReference type="ARBA" id="ARBA00004843"/>
    </source>
</evidence>
<feature type="binding site" evidence="9">
    <location>
        <position position="153"/>
    </location>
    <ligand>
        <name>NAD(+)</name>
        <dbReference type="ChEBI" id="CHEBI:57540"/>
    </ligand>
</feature>
<dbReference type="HAMAP" id="MF_00488">
    <property type="entry name" value="Lactate_dehydrog"/>
    <property type="match status" value="1"/>
</dbReference>
<evidence type="ECO:0000256" key="10">
    <source>
        <dbReference type="SAM" id="Phobius"/>
    </source>
</evidence>
<feature type="binding site" evidence="9">
    <location>
        <begin position="208"/>
        <end position="211"/>
    </location>
    <ligand>
        <name>substrate</name>
    </ligand>
</feature>
<dbReference type="Gene3D" id="3.90.110.10">
    <property type="entry name" value="Lactate dehydrogenase/glycoside hydrolase, family 4, C-terminal"/>
    <property type="match status" value="1"/>
</dbReference>
<feature type="binding site" evidence="9">
    <location>
        <begin position="206"/>
        <end position="208"/>
    </location>
    <ligand>
        <name>NAD(+)</name>
        <dbReference type="ChEBI" id="CHEBI:57540"/>
    </ligand>
</feature>
<dbReference type="InterPro" id="IPR022383">
    <property type="entry name" value="Lactate/malate_DH_C"/>
</dbReference>
<dbReference type="GO" id="GO:0006096">
    <property type="term" value="P:glycolytic process"/>
    <property type="evidence" value="ECO:0007669"/>
    <property type="project" value="UniProtKB-UniRule"/>
</dbReference>
<protein>
    <recommendedName>
        <fullName evidence="3 9">L-lactate dehydrogenase</fullName>
        <shortName evidence="9">L-LDH</shortName>
        <ecNumber evidence="3 9">1.1.1.27</ecNumber>
    </recommendedName>
</protein>
<dbReference type="NCBIfam" id="NF004863">
    <property type="entry name" value="PRK06223.1"/>
    <property type="match status" value="1"/>
</dbReference>
<name>A0A643MVH3_BACTU</name>
<dbReference type="GO" id="GO:0004459">
    <property type="term" value="F:L-lactate dehydrogenase (NAD+) activity"/>
    <property type="evidence" value="ECO:0007669"/>
    <property type="project" value="UniProtKB-UniRule"/>
</dbReference>